<dbReference type="PROSITE" id="PS00761">
    <property type="entry name" value="SPASE_I_3"/>
    <property type="match status" value="1"/>
</dbReference>
<dbReference type="InterPro" id="IPR019757">
    <property type="entry name" value="Pept_S26A_signal_pept_1_Lys-AS"/>
</dbReference>
<keyword evidence="6" id="KW-0472">Membrane</keyword>
<keyword evidence="6" id="KW-1133">Transmembrane helix</keyword>
<feature type="transmembrane region" description="Helical" evidence="6">
    <location>
        <begin position="12"/>
        <end position="28"/>
    </location>
</feature>
<dbReference type="Proteomes" id="UP000636891">
    <property type="component" value="Unassembled WGS sequence"/>
</dbReference>
<dbReference type="EMBL" id="JACOOK010000005">
    <property type="protein sequence ID" value="MBC5617339.1"/>
    <property type="molecule type" value="Genomic_DNA"/>
</dbReference>
<evidence type="ECO:0000313" key="8">
    <source>
        <dbReference type="EMBL" id="MBC5617339.1"/>
    </source>
</evidence>
<dbReference type="PANTHER" id="PTHR43390">
    <property type="entry name" value="SIGNAL PEPTIDASE I"/>
    <property type="match status" value="1"/>
</dbReference>
<evidence type="ECO:0000256" key="6">
    <source>
        <dbReference type="RuleBase" id="RU362042"/>
    </source>
</evidence>
<dbReference type="NCBIfam" id="TIGR02227">
    <property type="entry name" value="sigpep_I_bact"/>
    <property type="match status" value="1"/>
</dbReference>
<evidence type="ECO:0000256" key="3">
    <source>
        <dbReference type="ARBA" id="ARBA00013208"/>
    </source>
</evidence>
<comment type="similarity">
    <text evidence="2 6">Belongs to the peptidase S26 family.</text>
</comment>
<evidence type="ECO:0000256" key="4">
    <source>
        <dbReference type="ARBA" id="ARBA00019232"/>
    </source>
</evidence>
<feature type="transmembrane region" description="Helical" evidence="6">
    <location>
        <begin position="75"/>
        <end position="99"/>
    </location>
</feature>
<evidence type="ECO:0000256" key="5">
    <source>
        <dbReference type="ARBA" id="ARBA00022801"/>
    </source>
</evidence>
<dbReference type="Pfam" id="PF10502">
    <property type="entry name" value="Peptidase_S26"/>
    <property type="match status" value="2"/>
</dbReference>
<dbReference type="GO" id="GO:0009003">
    <property type="term" value="F:signal peptidase activity"/>
    <property type="evidence" value="ECO:0007669"/>
    <property type="project" value="UniProtKB-EC"/>
</dbReference>
<feature type="domain" description="Peptidase S26" evidence="7">
    <location>
        <begin position="399"/>
        <end position="434"/>
    </location>
</feature>
<dbReference type="EC" id="3.4.21.89" evidence="3 6"/>
<comment type="catalytic activity">
    <reaction evidence="1 6">
        <text>Cleavage of hydrophobic, N-terminal signal or leader sequences from secreted and periplasmic proteins.</text>
        <dbReference type="EC" id="3.4.21.89"/>
    </reaction>
</comment>
<dbReference type="PROSITE" id="PS00760">
    <property type="entry name" value="SPASE_I_2"/>
    <property type="match status" value="1"/>
</dbReference>
<evidence type="ECO:0000256" key="1">
    <source>
        <dbReference type="ARBA" id="ARBA00000677"/>
    </source>
</evidence>
<evidence type="ECO:0000256" key="2">
    <source>
        <dbReference type="ARBA" id="ARBA00009370"/>
    </source>
</evidence>
<dbReference type="SUPFAM" id="SSF51306">
    <property type="entry name" value="LexA/Signal peptidase"/>
    <property type="match status" value="2"/>
</dbReference>
<protein>
    <recommendedName>
        <fullName evidence="4 6">Signal peptidase I</fullName>
        <ecNumber evidence="3 6">3.4.21.89</ecNumber>
    </recommendedName>
</protein>
<keyword evidence="6" id="KW-0645">Protease</keyword>
<keyword evidence="6" id="KW-0812">Transmembrane</keyword>
<dbReference type="CDD" id="cd06530">
    <property type="entry name" value="S26_SPase_I"/>
    <property type="match status" value="1"/>
</dbReference>
<gene>
    <name evidence="8" type="primary">lepB</name>
    <name evidence="8" type="ORF">H8S08_09980</name>
</gene>
<dbReference type="PANTHER" id="PTHR43390:SF1">
    <property type="entry name" value="CHLOROPLAST PROCESSING PEPTIDASE"/>
    <property type="match status" value="1"/>
</dbReference>
<name>A0ABR7CNV0_9BACT</name>
<dbReference type="InterPro" id="IPR019533">
    <property type="entry name" value="Peptidase_S26"/>
</dbReference>
<dbReference type="Gene3D" id="2.10.109.10">
    <property type="entry name" value="Umud Fragment, subunit A"/>
    <property type="match status" value="2"/>
</dbReference>
<comment type="caution">
    <text evidence="6">Lacks conserved residue(s) required for the propagation of feature annotation.</text>
</comment>
<dbReference type="InterPro" id="IPR019758">
    <property type="entry name" value="Pept_S26A_signal_pept_1_CS"/>
</dbReference>
<feature type="domain" description="Peptidase S26" evidence="7">
    <location>
        <begin position="74"/>
        <end position="254"/>
    </location>
</feature>
<proteinExistence type="inferred from homology"/>
<dbReference type="PRINTS" id="PR00727">
    <property type="entry name" value="LEADERPTASE"/>
</dbReference>
<comment type="caution">
    <text evidence="8">The sequence shown here is derived from an EMBL/GenBank/DDBJ whole genome shotgun (WGS) entry which is preliminary data.</text>
</comment>
<keyword evidence="9" id="KW-1185">Reference proteome</keyword>
<evidence type="ECO:0000313" key="9">
    <source>
        <dbReference type="Proteomes" id="UP000636891"/>
    </source>
</evidence>
<feature type="transmembrane region" description="Helical" evidence="6">
    <location>
        <begin position="34"/>
        <end position="55"/>
    </location>
</feature>
<sequence length="456" mass="53246">MNKLKTIWGNRWVKFGVVSVIYLLWFVVWTGNLWLLLGLVVIYDIYISKTMYRLFWRKHKERKRTNKTYRKTSEWVEAILFATVVATLIRIFVFEMYVIPTPSMEKSMLVGDYLCVSKTAYGPRIPNTPISMPLVHNTMPFSQTKKSFVEWIKWPYHRLKGFGNVKRNDPVVFNFPEGDTVSLAYPSDSYYNALRQYQRRYGDRRGRQMLMDEGIVVRPVDKRENYVKRAVGLPGDTIFIEHSEMWINGQPQADIPGKQYNYTVVTNGTPVNPDVFEDMGVAKDDIHYDAANYAYVELPLTAENARRMRSMGNVTAIIKREGEGADPDIFPQSENYPWNVDNFGPLWIPSKGSTVDLTVENLPLYRRIIETYEGNKLEIKDGRIYINGTPADKYTFAMDYYFMMGDNRHNSLDSRYWGFVPEDHIVGKPSFVWMSLDKDKSFPANIRWNRIFSKVK</sequence>
<accession>A0ABR7CNV0</accession>
<dbReference type="RefSeq" id="WP_118657064.1">
    <property type="nucleotide sequence ID" value="NZ_JACOOK010000005.1"/>
</dbReference>
<organism evidence="8 9">
    <name type="scientific">Alistipes hominis</name>
    <dbReference type="NCBI Taxonomy" id="2763015"/>
    <lineage>
        <taxon>Bacteria</taxon>
        <taxon>Pseudomonadati</taxon>
        <taxon>Bacteroidota</taxon>
        <taxon>Bacteroidia</taxon>
        <taxon>Bacteroidales</taxon>
        <taxon>Rikenellaceae</taxon>
        <taxon>Alistipes</taxon>
    </lineage>
</organism>
<keyword evidence="5 6" id="KW-0378">Hydrolase</keyword>
<dbReference type="InterPro" id="IPR000223">
    <property type="entry name" value="Pept_S26A_signal_pept_1"/>
</dbReference>
<reference evidence="8 9" key="1">
    <citation type="submission" date="2020-08" db="EMBL/GenBank/DDBJ databases">
        <title>Genome public.</title>
        <authorList>
            <person name="Liu C."/>
            <person name="Sun Q."/>
        </authorList>
    </citation>
    <scope>NUCLEOTIDE SEQUENCE [LARGE SCALE GENOMIC DNA]</scope>
    <source>
        <strain evidence="8 9">New-7</strain>
    </source>
</reference>
<evidence type="ECO:0000259" key="7">
    <source>
        <dbReference type="Pfam" id="PF10502"/>
    </source>
</evidence>
<comment type="subcellular location">
    <subcellularLocation>
        <location evidence="6">Membrane</location>
        <topology evidence="6">Single-pass type II membrane protein</topology>
    </subcellularLocation>
</comment>
<dbReference type="InterPro" id="IPR036286">
    <property type="entry name" value="LexA/Signal_pep-like_sf"/>
</dbReference>